<dbReference type="Pfam" id="PF13185">
    <property type="entry name" value="GAF_2"/>
    <property type="match status" value="1"/>
</dbReference>
<dbReference type="Gene3D" id="3.30.450.40">
    <property type="match status" value="2"/>
</dbReference>
<keyword evidence="10" id="KW-0902">Two-component regulatory system</keyword>
<organism evidence="15 16">
    <name type="scientific">Halovivax cerinus</name>
    <dbReference type="NCBI Taxonomy" id="1487865"/>
    <lineage>
        <taxon>Archaea</taxon>
        <taxon>Methanobacteriati</taxon>
        <taxon>Methanobacteriota</taxon>
        <taxon>Stenosarchaea group</taxon>
        <taxon>Halobacteria</taxon>
        <taxon>Halobacteriales</taxon>
        <taxon>Natrialbaceae</taxon>
        <taxon>Halovivax</taxon>
    </lineage>
</organism>
<evidence type="ECO:0000256" key="3">
    <source>
        <dbReference type="ARBA" id="ARBA00012438"/>
    </source>
</evidence>
<dbReference type="InterPro" id="IPR029016">
    <property type="entry name" value="GAF-like_dom_sf"/>
</dbReference>
<comment type="caution">
    <text evidence="15">The sequence shown here is derived from an EMBL/GenBank/DDBJ whole genome shotgun (WGS) entry which is preliminary data.</text>
</comment>
<gene>
    <name evidence="15" type="ORF">ACFOUR_06515</name>
</gene>
<dbReference type="SUPFAM" id="SSF55781">
    <property type="entry name" value="GAF domain-like"/>
    <property type="match status" value="2"/>
</dbReference>
<evidence type="ECO:0000256" key="8">
    <source>
        <dbReference type="ARBA" id="ARBA00022840"/>
    </source>
</evidence>
<dbReference type="EC" id="2.7.13.3" evidence="3"/>
<dbReference type="AlphaFoldDB" id="A0ABD5NLR0"/>
<dbReference type="SUPFAM" id="SSF55874">
    <property type="entry name" value="ATPase domain of HSP90 chaperone/DNA topoisomerase II/histidine kinase"/>
    <property type="match status" value="1"/>
</dbReference>
<feature type="domain" description="PAS" evidence="14">
    <location>
        <begin position="282"/>
        <end position="335"/>
    </location>
</feature>
<keyword evidence="9" id="KW-1133">Transmembrane helix</keyword>
<evidence type="ECO:0000256" key="5">
    <source>
        <dbReference type="ARBA" id="ARBA00022692"/>
    </source>
</evidence>
<dbReference type="GO" id="GO:0004673">
    <property type="term" value="F:protein histidine kinase activity"/>
    <property type="evidence" value="ECO:0007669"/>
    <property type="project" value="UniProtKB-EC"/>
</dbReference>
<keyword evidence="6" id="KW-0547">Nucleotide-binding</keyword>
<dbReference type="Gene3D" id="3.30.450.20">
    <property type="entry name" value="PAS domain"/>
    <property type="match status" value="2"/>
</dbReference>
<dbReference type="PRINTS" id="PR00344">
    <property type="entry name" value="BCTRLSENSOR"/>
</dbReference>
<proteinExistence type="predicted"/>
<keyword evidence="8" id="KW-0067">ATP-binding</keyword>
<feature type="region of interest" description="Disordered" evidence="12">
    <location>
        <begin position="336"/>
        <end position="362"/>
    </location>
</feature>
<evidence type="ECO:0000256" key="4">
    <source>
        <dbReference type="ARBA" id="ARBA00022679"/>
    </source>
</evidence>
<dbReference type="InterPro" id="IPR003594">
    <property type="entry name" value="HATPase_dom"/>
</dbReference>
<evidence type="ECO:0000313" key="15">
    <source>
        <dbReference type="EMBL" id="MFC3958024.1"/>
    </source>
</evidence>
<dbReference type="CDD" id="cd00075">
    <property type="entry name" value="HATPase"/>
    <property type="match status" value="1"/>
</dbReference>
<dbReference type="Pfam" id="PF13426">
    <property type="entry name" value="PAS_9"/>
    <property type="match status" value="1"/>
</dbReference>
<evidence type="ECO:0000256" key="11">
    <source>
        <dbReference type="ARBA" id="ARBA00023136"/>
    </source>
</evidence>
<dbReference type="Pfam" id="PF00989">
    <property type="entry name" value="PAS"/>
    <property type="match status" value="1"/>
</dbReference>
<dbReference type="InterPro" id="IPR036890">
    <property type="entry name" value="HATPase_C_sf"/>
</dbReference>
<dbReference type="InterPro" id="IPR013767">
    <property type="entry name" value="PAS_fold"/>
</dbReference>
<dbReference type="GO" id="GO:0000160">
    <property type="term" value="P:phosphorelay signal transduction system"/>
    <property type="evidence" value="ECO:0007669"/>
    <property type="project" value="UniProtKB-KW"/>
</dbReference>
<comment type="subcellular location">
    <subcellularLocation>
        <location evidence="2">Membrane</location>
        <topology evidence="2">Multi-pass membrane protein</topology>
    </subcellularLocation>
</comment>
<evidence type="ECO:0000256" key="10">
    <source>
        <dbReference type="ARBA" id="ARBA00023012"/>
    </source>
</evidence>
<protein>
    <recommendedName>
        <fullName evidence="3">histidine kinase</fullName>
        <ecNumber evidence="3">2.7.13.3</ecNumber>
    </recommendedName>
</protein>
<dbReference type="GO" id="GO:0005524">
    <property type="term" value="F:ATP binding"/>
    <property type="evidence" value="ECO:0007669"/>
    <property type="project" value="UniProtKB-KW"/>
</dbReference>
<dbReference type="InterPro" id="IPR003018">
    <property type="entry name" value="GAF"/>
</dbReference>
<reference evidence="15 16" key="1">
    <citation type="journal article" date="2019" name="Int. J. Syst. Evol. Microbiol.">
        <title>The Global Catalogue of Microorganisms (GCM) 10K type strain sequencing project: providing services to taxonomists for standard genome sequencing and annotation.</title>
        <authorList>
            <consortium name="The Broad Institute Genomics Platform"/>
            <consortium name="The Broad Institute Genome Sequencing Center for Infectious Disease"/>
            <person name="Wu L."/>
            <person name="Ma J."/>
        </authorList>
    </citation>
    <scope>NUCLEOTIDE SEQUENCE [LARGE SCALE GENOMIC DNA]</scope>
    <source>
        <strain evidence="15 16">IBRC-M 10256</strain>
    </source>
</reference>
<dbReference type="PROSITE" id="PS50112">
    <property type="entry name" value="PAS"/>
    <property type="match status" value="1"/>
</dbReference>
<accession>A0ABD5NLR0</accession>
<dbReference type="CDD" id="cd00130">
    <property type="entry name" value="PAS"/>
    <property type="match status" value="2"/>
</dbReference>
<dbReference type="SUPFAM" id="SSF52172">
    <property type="entry name" value="CheY-like"/>
    <property type="match status" value="1"/>
</dbReference>
<dbReference type="RefSeq" id="WP_256530712.1">
    <property type="nucleotide sequence ID" value="NZ_CP101824.1"/>
</dbReference>
<comment type="catalytic activity">
    <reaction evidence="1">
        <text>ATP + protein L-histidine = ADP + protein N-phospho-L-histidine.</text>
        <dbReference type="EC" id="2.7.13.3"/>
    </reaction>
</comment>
<dbReference type="InterPro" id="IPR035965">
    <property type="entry name" value="PAS-like_dom_sf"/>
</dbReference>
<dbReference type="GO" id="GO:0016020">
    <property type="term" value="C:membrane"/>
    <property type="evidence" value="ECO:0007669"/>
    <property type="project" value="UniProtKB-SubCell"/>
</dbReference>
<keyword evidence="16" id="KW-1185">Reference proteome</keyword>
<dbReference type="Proteomes" id="UP001595846">
    <property type="component" value="Unassembled WGS sequence"/>
</dbReference>
<dbReference type="EMBL" id="JBHSAQ010000002">
    <property type="protein sequence ID" value="MFC3958024.1"/>
    <property type="molecule type" value="Genomic_DNA"/>
</dbReference>
<dbReference type="PANTHER" id="PTHR42878">
    <property type="entry name" value="TWO-COMPONENT HISTIDINE KINASE"/>
    <property type="match status" value="1"/>
</dbReference>
<feature type="domain" description="Histidine kinase" evidence="13">
    <location>
        <begin position="713"/>
        <end position="923"/>
    </location>
</feature>
<keyword evidence="11" id="KW-0472">Membrane</keyword>
<dbReference type="PROSITE" id="PS50109">
    <property type="entry name" value="HIS_KIN"/>
    <property type="match status" value="1"/>
</dbReference>
<dbReference type="InterPro" id="IPR050351">
    <property type="entry name" value="BphY/WalK/GraS-like"/>
</dbReference>
<dbReference type="SMART" id="SM00091">
    <property type="entry name" value="PAS"/>
    <property type="match status" value="2"/>
</dbReference>
<dbReference type="SMART" id="SM00387">
    <property type="entry name" value="HATPase_c"/>
    <property type="match status" value="1"/>
</dbReference>
<evidence type="ECO:0000256" key="12">
    <source>
        <dbReference type="SAM" id="MobiDB-lite"/>
    </source>
</evidence>
<dbReference type="InterPro" id="IPR000014">
    <property type="entry name" value="PAS"/>
</dbReference>
<evidence type="ECO:0000256" key="2">
    <source>
        <dbReference type="ARBA" id="ARBA00004141"/>
    </source>
</evidence>
<dbReference type="Gene3D" id="3.30.565.10">
    <property type="entry name" value="Histidine kinase-like ATPase, C-terminal domain"/>
    <property type="match status" value="1"/>
</dbReference>
<evidence type="ECO:0000256" key="6">
    <source>
        <dbReference type="ARBA" id="ARBA00022741"/>
    </source>
</evidence>
<evidence type="ECO:0000259" key="14">
    <source>
        <dbReference type="PROSITE" id="PS50112"/>
    </source>
</evidence>
<dbReference type="InterPro" id="IPR005467">
    <property type="entry name" value="His_kinase_dom"/>
</dbReference>
<dbReference type="GeneID" id="73903407"/>
<dbReference type="InterPro" id="IPR004358">
    <property type="entry name" value="Sig_transdc_His_kin-like_C"/>
</dbReference>
<keyword evidence="4" id="KW-0808">Transferase</keyword>
<dbReference type="NCBIfam" id="TIGR00229">
    <property type="entry name" value="sensory_box"/>
    <property type="match status" value="2"/>
</dbReference>
<name>A0ABD5NLR0_9EURY</name>
<evidence type="ECO:0000313" key="16">
    <source>
        <dbReference type="Proteomes" id="UP001595846"/>
    </source>
</evidence>
<sequence>MTGDISVIHAAPAAESSLRFDEGDEGLTVERVTNPPTRRGHCASADCVVVGPGFESETLVSTCRLLAGRAPTLPVLVYAESGSEQLAGDVVAAGADGYVPASDGTETLEARLLDLVERENRHEGTRSDALDVLQTTTHRLMRATSKAEIASIAIESVTAVIDDARAGFRYLDADANELVLEAATEPIESTIEGTRLGTDDGVLWEAFERGEARHLSDVGRDIVPYDLGVEIRDVIVRPIADDGLLTVASREEARLGEAEYHLVDVLGATASVAIERVEHDRARLRAKTIVETVGDGVYALDADGRFNTVNDRLEAMCGYDRETLLGSHVSTLFPDATTDGRLGTNEAGAGPAPVDDRRTDGSRECVRSAETVRTAERALRTAGGNEVPCEVTSTTLERVDQAIGAVGIVHDVSDRTAMKRELLDHQRKVTTLHEVVGRLEACETKTAIFEETVDAAEGVLQFDVCVVSEAVGDHLEIRVLSEGVDTSQLQMRRSMDTGLGGRAYRNGETYRVDDVSTAPEANPQDDAYRSGLSVPVGEYGVFQAISTDTAAFDERDEELAELLISHAVDALDRLAYEEQLVAERDRFAVLFENVPDAVVTGRHVDGEFIVEEANTAFEETFGYDVATLEGDPIDAYIASPDRRERAREINSRSEAGEVVETEVKRQTTDGLRDFMLRVVPYEVDGDGEYAFGLYTDVTDQKQRQKRVEVLNRVLRHDLRNGMNIIEGSAERLATKATGDDAERYARAIRERTDELIGLAEKTRAVERTLDRDTVATGPIDAANAVERAIARLTQHHSPVTVERSLPEAAPVRADDLLVDAVYNVLENAVQHTDRDEPTIGVTMRPVADDPETLSIAIADDGPGIPDEERQLLEEEREITQLRHASGLGLWLVDWVVTQSGGELRFEENDPRGTIVELRLPRTDANDARPEVPETDR</sequence>
<keyword evidence="5" id="KW-0812">Transmembrane</keyword>
<dbReference type="PANTHER" id="PTHR42878:SF7">
    <property type="entry name" value="SENSOR HISTIDINE KINASE GLRK"/>
    <property type="match status" value="1"/>
</dbReference>
<evidence type="ECO:0000256" key="7">
    <source>
        <dbReference type="ARBA" id="ARBA00022777"/>
    </source>
</evidence>
<evidence type="ECO:0000256" key="9">
    <source>
        <dbReference type="ARBA" id="ARBA00022989"/>
    </source>
</evidence>
<dbReference type="Pfam" id="PF02518">
    <property type="entry name" value="HATPase_c"/>
    <property type="match status" value="1"/>
</dbReference>
<dbReference type="InterPro" id="IPR011006">
    <property type="entry name" value="CheY-like_superfamily"/>
</dbReference>
<evidence type="ECO:0000256" key="1">
    <source>
        <dbReference type="ARBA" id="ARBA00000085"/>
    </source>
</evidence>
<dbReference type="SUPFAM" id="SSF55785">
    <property type="entry name" value="PYP-like sensor domain (PAS domain)"/>
    <property type="match status" value="2"/>
</dbReference>
<keyword evidence="7" id="KW-0418">Kinase</keyword>
<evidence type="ECO:0000259" key="13">
    <source>
        <dbReference type="PROSITE" id="PS50109"/>
    </source>
</evidence>